<proteinExistence type="predicted"/>
<organism evidence="3">
    <name type="scientific">Micrurus lemniscatus lemniscatus</name>
    <dbReference type="NCBI Taxonomy" id="129467"/>
    <lineage>
        <taxon>Eukaryota</taxon>
        <taxon>Metazoa</taxon>
        <taxon>Chordata</taxon>
        <taxon>Craniata</taxon>
        <taxon>Vertebrata</taxon>
        <taxon>Euteleostomi</taxon>
        <taxon>Lepidosauria</taxon>
        <taxon>Squamata</taxon>
        <taxon>Bifurcata</taxon>
        <taxon>Unidentata</taxon>
        <taxon>Episquamata</taxon>
        <taxon>Toxicofera</taxon>
        <taxon>Serpentes</taxon>
        <taxon>Colubroidea</taxon>
        <taxon>Elapidae</taxon>
        <taxon>Elapinae</taxon>
        <taxon>Micrurus</taxon>
    </lineage>
</organism>
<feature type="region of interest" description="Disordered" evidence="2">
    <location>
        <begin position="93"/>
        <end position="112"/>
    </location>
</feature>
<evidence type="ECO:0000256" key="2">
    <source>
        <dbReference type="SAM" id="MobiDB-lite"/>
    </source>
</evidence>
<evidence type="ECO:0000256" key="1">
    <source>
        <dbReference type="SAM" id="Coils"/>
    </source>
</evidence>
<reference evidence="3" key="2">
    <citation type="submission" date="2017-11" db="EMBL/GenBank/DDBJ databases">
        <title>Coralsnake Venomics: Analyses of Venom Gland Transcriptomes and Proteomes of Six Brazilian Taxa.</title>
        <authorList>
            <person name="Aird S.D."/>
            <person name="Jorge da Silva N."/>
            <person name="Qiu L."/>
            <person name="Villar-Briones A."/>
            <person name="Aparecida-Saddi V."/>
            <person name="Campos-Telles M.P."/>
            <person name="Grau M."/>
            <person name="Mikheyev A.S."/>
        </authorList>
    </citation>
    <scope>NUCLEOTIDE SEQUENCE</scope>
    <source>
        <tissue evidence="3">Venom_gland</tissue>
    </source>
</reference>
<feature type="coiled-coil region" evidence="1">
    <location>
        <begin position="1"/>
        <end position="50"/>
    </location>
</feature>
<evidence type="ECO:0000313" key="3">
    <source>
        <dbReference type="EMBL" id="LAA69242.1"/>
    </source>
</evidence>
<sequence>MAVLLEELKMELKKMKEESQEGRGSVDFALQFLEMEILNYEKQQETLEEQEGLDKEEAIFNDQTMQCGTKWKRGGGKGVKNLSLEETTKKKNSLKSKYNIRKKQKRGLQKGE</sequence>
<keyword evidence="1" id="KW-0175">Coiled coil</keyword>
<accession>A0A2D4HB96</accession>
<reference evidence="3" key="1">
    <citation type="submission" date="2017-07" db="EMBL/GenBank/DDBJ databases">
        <authorList>
            <person name="Mikheyev A."/>
            <person name="Grau M."/>
        </authorList>
    </citation>
    <scope>NUCLEOTIDE SEQUENCE</scope>
    <source>
        <tissue evidence="3">Venom_gland</tissue>
    </source>
</reference>
<dbReference type="AlphaFoldDB" id="A0A2D4HB96"/>
<name>A0A2D4HB96_MICLE</name>
<dbReference type="EMBL" id="IACK01016858">
    <property type="protein sequence ID" value="LAA69242.1"/>
    <property type="molecule type" value="Transcribed_RNA"/>
</dbReference>
<protein>
    <submittedName>
        <fullName evidence="3">Uncharacterized protein</fullName>
    </submittedName>
</protein>